<dbReference type="RefSeq" id="WP_377566451.1">
    <property type="nucleotide sequence ID" value="NZ_JBHTMP010000002.1"/>
</dbReference>
<dbReference type="PANTHER" id="PTHR34978:SF3">
    <property type="entry name" value="SLR0241 PROTEIN"/>
    <property type="match status" value="1"/>
</dbReference>
<feature type="domain" description="Peptidase M48" evidence="8">
    <location>
        <begin position="148"/>
        <end position="197"/>
    </location>
</feature>
<name>A0ABW3Y6V2_9ACTN</name>
<protein>
    <submittedName>
        <fullName evidence="9">M56 family metallopeptidase</fullName>
    </submittedName>
</protein>
<keyword evidence="7" id="KW-1133">Transmembrane helix</keyword>
<keyword evidence="7" id="KW-0472">Membrane</keyword>
<evidence type="ECO:0000256" key="7">
    <source>
        <dbReference type="SAM" id="Phobius"/>
    </source>
</evidence>
<evidence type="ECO:0000256" key="2">
    <source>
        <dbReference type="ARBA" id="ARBA00022723"/>
    </source>
</evidence>
<dbReference type="InterPro" id="IPR001915">
    <property type="entry name" value="Peptidase_M48"/>
</dbReference>
<dbReference type="Gene3D" id="3.30.2010.10">
    <property type="entry name" value="Metalloproteases ('zincins'), catalytic domain"/>
    <property type="match status" value="1"/>
</dbReference>
<keyword evidence="2" id="KW-0479">Metal-binding</keyword>
<evidence type="ECO:0000259" key="8">
    <source>
        <dbReference type="Pfam" id="PF01435"/>
    </source>
</evidence>
<dbReference type="CDD" id="cd07326">
    <property type="entry name" value="M56_BlaR1_MecR1_like"/>
    <property type="match status" value="1"/>
</dbReference>
<accession>A0ABW3Y6V2</accession>
<evidence type="ECO:0000313" key="9">
    <source>
        <dbReference type="EMBL" id="MFD1319954.1"/>
    </source>
</evidence>
<feature type="transmembrane region" description="Helical" evidence="7">
    <location>
        <begin position="36"/>
        <end position="59"/>
    </location>
</feature>
<evidence type="ECO:0000256" key="1">
    <source>
        <dbReference type="ARBA" id="ARBA00022670"/>
    </source>
</evidence>
<comment type="similarity">
    <text evidence="6">Belongs to the peptidase M48 family.</text>
</comment>
<gene>
    <name evidence="9" type="ORF">ACFQ4H_02500</name>
</gene>
<evidence type="ECO:0000256" key="3">
    <source>
        <dbReference type="ARBA" id="ARBA00022801"/>
    </source>
</evidence>
<dbReference type="PANTHER" id="PTHR34978">
    <property type="entry name" value="POSSIBLE SENSOR-TRANSDUCER PROTEIN BLAR"/>
    <property type="match status" value="1"/>
</dbReference>
<reference evidence="10" key="1">
    <citation type="journal article" date="2019" name="Int. J. Syst. Evol. Microbiol.">
        <title>The Global Catalogue of Microorganisms (GCM) 10K type strain sequencing project: providing services to taxonomists for standard genome sequencing and annotation.</title>
        <authorList>
            <consortium name="The Broad Institute Genomics Platform"/>
            <consortium name="The Broad Institute Genome Sequencing Center for Infectious Disease"/>
            <person name="Wu L."/>
            <person name="Ma J."/>
        </authorList>
    </citation>
    <scope>NUCLEOTIDE SEQUENCE [LARGE SCALE GENOMIC DNA]</scope>
    <source>
        <strain evidence="10">JCM 31037</strain>
    </source>
</reference>
<evidence type="ECO:0000256" key="6">
    <source>
        <dbReference type="RuleBase" id="RU003983"/>
    </source>
</evidence>
<sequence length="305" mass="31730">MSLALALVVGPLVLAWLAPAVLNPAVHRIRDPFTVLLGWLIVTAATVLTFAAGVVLLLIPGGQQARLGYLAHQCWLAVRHLQRPGVDEALGAVGALALVALLVRLTTATLRHWRAQRRLRQAHQDLLTLLGGTTGPGPEPVLRMPYAAPVAYSVGGRRGLVVVSDGVEQLPPAQRAAVLCHEHAHLRGRHHLIVSAVDALAAALPWLPLTRQAPDAVRLLVELCADDAAVRACGPGAVGAALIALSEAPRPAHALSMSGSDVVVRLHRLQTAAPARRLPGRLAATTAALVAPALAGVLAIAAMCG</sequence>
<dbReference type="InterPro" id="IPR052173">
    <property type="entry name" value="Beta-lactam_resp_regulator"/>
</dbReference>
<feature type="transmembrane region" description="Helical" evidence="7">
    <location>
        <begin position="282"/>
        <end position="303"/>
    </location>
</feature>
<keyword evidence="5 6" id="KW-0482">Metalloprotease</keyword>
<keyword evidence="7" id="KW-0812">Transmembrane</keyword>
<organism evidence="9 10">
    <name type="scientific">Micromonospora sonneratiae</name>
    <dbReference type="NCBI Taxonomy" id="1184706"/>
    <lineage>
        <taxon>Bacteria</taxon>
        <taxon>Bacillati</taxon>
        <taxon>Actinomycetota</taxon>
        <taxon>Actinomycetes</taxon>
        <taxon>Micromonosporales</taxon>
        <taxon>Micromonosporaceae</taxon>
        <taxon>Micromonospora</taxon>
    </lineage>
</organism>
<keyword evidence="4 6" id="KW-0862">Zinc</keyword>
<proteinExistence type="inferred from homology"/>
<dbReference type="Proteomes" id="UP001597260">
    <property type="component" value="Unassembled WGS sequence"/>
</dbReference>
<evidence type="ECO:0000313" key="10">
    <source>
        <dbReference type="Proteomes" id="UP001597260"/>
    </source>
</evidence>
<dbReference type="EMBL" id="JBHTMP010000002">
    <property type="protein sequence ID" value="MFD1319954.1"/>
    <property type="molecule type" value="Genomic_DNA"/>
</dbReference>
<keyword evidence="10" id="KW-1185">Reference proteome</keyword>
<keyword evidence="1 6" id="KW-0645">Protease</keyword>
<comment type="cofactor">
    <cofactor evidence="6">
        <name>Zn(2+)</name>
        <dbReference type="ChEBI" id="CHEBI:29105"/>
    </cofactor>
    <text evidence="6">Binds 1 zinc ion per subunit.</text>
</comment>
<evidence type="ECO:0000256" key="4">
    <source>
        <dbReference type="ARBA" id="ARBA00022833"/>
    </source>
</evidence>
<keyword evidence="3 6" id="KW-0378">Hydrolase</keyword>
<comment type="caution">
    <text evidence="9">The sequence shown here is derived from an EMBL/GenBank/DDBJ whole genome shotgun (WGS) entry which is preliminary data.</text>
</comment>
<evidence type="ECO:0000256" key="5">
    <source>
        <dbReference type="ARBA" id="ARBA00023049"/>
    </source>
</evidence>
<dbReference type="Pfam" id="PF01435">
    <property type="entry name" value="Peptidase_M48"/>
    <property type="match status" value="1"/>
</dbReference>